<evidence type="ECO:0000259" key="4">
    <source>
        <dbReference type="PROSITE" id="PS51393"/>
    </source>
</evidence>
<dbReference type="PRINTS" id="PR00087">
    <property type="entry name" value="LIPOXYGENASE"/>
</dbReference>
<dbReference type="SUPFAM" id="SSF48484">
    <property type="entry name" value="Lipoxigenase"/>
    <property type="match status" value="1"/>
</dbReference>
<accession>A0A673AD51</accession>
<keyword evidence="6" id="KW-1185">Reference proteome</keyword>
<dbReference type="Gene3D" id="1.20.245.10">
    <property type="entry name" value="Lipoxygenase-1, Domain 5"/>
    <property type="match status" value="1"/>
</dbReference>
<feature type="domain" description="Lipoxygenase" evidence="4">
    <location>
        <begin position="1"/>
        <end position="451"/>
    </location>
</feature>
<dbReference type="GO" id="GO:0016702">
    <property type="term" value="F:oxidoreductase activity, acting on single donors with incorporation of molecular oxygen, incorporation of two atoms of oxygen"/>
    <property type="evidence" value="ECO:0007669"/>
    <property type="project" value="InterPro"/>
</dbReference>
<dbReference type="Gene3D" id="3.10.450.60">
    <property type="match status" value="1"/>
</dbReference>
<reference evidence="5" key="1">
    <citation type="submission" date="2019-06" db="EMBL/GenBank/DDBJ databases">
        <authorList>
            <consortium name="Wellcome Sanger Institute Data Sharing"/>
        </authorList>
    </citation>
    <scope>NUCLEOTIDE SEQUENCE [LARGE SCALE GENOMIC DNA]</scope>
</reference>
<dbReference type="GO" id="GO:0034440">
    <property type="term" value="P:lipid oxidation"/>
    <property type="evidence" value="ECO:0007669"/>
    <property type="project" value="InterPro"/>
</dbReference>
<gene>
    <name evidence="5" type="primary">LOC115415147</name>
</gene>
<evidence type="ECO:0000256" key="1">
    <source>
        <dbReference type="ARBA" id="ARBA00022723"/>
    </source>
</evidence>
<evidence type="ECO:0000256" key="2">
    <source>
        <dbReference type="ARBA" id="ARBA00022964"/>
    </source>
</evidence>
<dbReference type="PANTHER" id="PTHR11771">
    <property type="entry name" value="LIPOXYGENASE"/>
    <property type="match status" value="1"/>
</dbReference>
<keyword evidence="1" id="KW-0479">Metal-binding</keyword>
<evidence type="ECO:0000313" key="6">
    <source>
        <dbReference type="Proteomes" id="UP000472271"/>
    </source>
</evidence>
<dbReference type="AlphaFoldDB" id="A0A673AD51"/>
<reference evidence="5" key="2">
    <citation type="submission" date="2025-08" db="UniProtKB">
        <authorList>
            <consortium name="Ensembl"/>
        </authorList>
    </citation>
    <scope>IDENTIFICATION</scope>
</reference>
<sequence>MQKNNNFCLRKMVNYSLLKITKYVTDHWKEDEFYGFQFLNGANPNVIVRCSELPPNFAVTEEMVQPFLEEGTTLQKEMEKGNIFLCDQTIMDGVPTRVIDGKPMQVSSGFCLLYMTPESKLMPIAIQLGQLPSETNPIFLPSDSETDWLLAKMFIRNADFNQLQAIHHLKNSHYLAEVYNISTLRNLPEIHPLYKLLIPHFRHNIPSNINGRNLLLAPTGPLGLVCIMRRAHPGTTYTTLCLPDNIAARGLESVPNFYYRDDGLKLWDVIHSFVKAMMEYYYPSDEEVCKDSELQAWISEIFTHGFLGNKESGIPENFSTVEELIKFITMVIFNSSGQHATTNHSQFDYLSWLPNGPLLLVQPPPTTKGRSSMKTVLETLPPIGDSLWFSAMVPLGSYPDEQFDELVPKQIIKGFQVELKHLSETIDARNSQLEVPYNYFNPSQIENSINV</sequence>
<dbReference type="InterPro" id="IPR020834">
    <property type="entry name" value="LipOase_CS"/>
</dbReference>
<dbReference type="PROSITE" id="PS51393">
    <property type="entry name" value="LIPOXYGENASE_3"/>
    <property type="match status" value="1"/>
</dbReference>
<dbReference type="PROSITE" id="PS00081">
    <property type="entry name" value="LIPOXYGENASE_2"/>
    <property type="match status" value="1"/>
</dbReference>
<dbReference type="GO" id="GO:0046872">
    <property type="term" value="F:metal ion binding"/>
    <property type="evidence" value="ECO:0007669"/>
    <property type="project" value="UniProtKB-KW"/>
</dbReference>
<name>A0A673AD51_9TELE</name>
<dbReference type="InterPro" id="IPR000907">
    <property type="entry name" value="LipOase"/>
</dbReference>
<dbReference type="Pfam" id="PF00305">
    <property type="entry name" value="Lipoxygenase"/>
    <property type="match status" value="2"/>
</dbReference>
<dbReference type="Proteomes" id="UP000472271">
    <property type="component" value="Chromosome 24"/>
</dbReference>
<keyword evidence="2" id="KW-0223">Dioxygenase</keyword>
<dbReference type="InterPro" id="IPR036226">
    <property type="entry name" value="LipOase_C_sf"/>
</dbReference>
<keyword evidence="3" id="KW-0560">Oxidoreductase</keyword>
<protein>
    <recommendedName>
        <fullName evidence="4">Lipoxygenase domain-containing protein</fullName>
    </recommendedName>
</protein>
<reference evidence="5" key="3">
    <citation type="submission" date="2025-09" db="UniProtKB">
        <authorList>
            <consortium name="Ensembl"/>
        </authorList>
    </citation>
    <scope>IDENTIFICATION</scope>
</reference>
<dbReference type="Ensembl" id="ENSSORT00005027470.1">
    <property type="protein sequence ID" value="ENSSORP00005026688.1"/>
    <property type="gene ID" value="ENSSORG00005012783.1"/>
</dbReference>
<dbReference type="InterPro" id="IPR013819">
    <property type="entry name" value="LipOase_C"/>
</dbReference>
<evidence type="ECO:0000313" key="5">
    <source>
        <dbReference type="Ensembl" id="ENSSORP00005026688.1"/>
    </source>
</evidence>
<proteinExistence type="predicted"/>
<organism evidence="5 6">
    <name type="scientific">Sphaeramia orbicularis</name>
    <name type="common">orbiculate cardinalfish</name>
    <dbReference type="NCBI Taxonomy" id="375764"/>
    <lineage>
        <taxon>Eukaryota</taxon>
        <taxon>Metazoa</taxon>
        <taxon>Chordata</taxon>
        <taxon>Craniata</taxon>
        <taxon>Vertebrata</taxon>
        <taxon>Euteleostomi</taxon>
        <taxon>Actinopterygii</taxon>
        <taxon>Neopterygii</taxon>
        <taxon>Teleostei</taxon>
        <taxon>Neoteleostei</taxon>
        <taxon>Acanthomorphata</taxon>
        <taxon>Gobiaria</taxon>
        <taxon>Kurtiformes</taxon>
        <taxon>Apogonoidei</taxon>
        <taxon>Apogonidae</taxon>
        <taxon>Apogoninae</taxon>
        <taxon>Sphaeramia</taxon>
    </lineage>
</organism>
<evidence type="ECO:0000256" key="3">
    <source>
        <dbReference type="ARBA" id="ARBA00023002"/>
    </source>
</evidence>